<organism evidence="3 4">
    <name type="scientific">Hydnum rufescens UP504</name>
    <dbReference type="NCBI Taxonomy" id="1448309"/>
    <lineage>
        <taxon>Eukaryota</taxon>
        <taxon>Fungi</taxon>
        <taxon>Dikarya</taxon>
        <taxon>Basidiomycota</taxon>
        <taxon>Agaricomycotina</taxon>
        <taxon>Agaricomycetes</taxon>
        <taxon>Cantharellales</taxon>
        <taxon>Hydnaceae</taxon>
        <taxon>Hydnum</taxon>
    </lineage>
</organism>
<protein>
    <recommendedName>
        <fullName evidence="2">Fungal-type protein kinase domain-containing protein</fullName>
    </recommendedName>
</protein>
<feature type="domain" description="Fungal-type protein kinase" evidence="2">
    <location>
        <begin position="330"/>
        <end position="405"/>
    </location>
</feature>
<name>A0A9P6BBA7_9AGAM</name>
<feature type="region of interest" description="Disordered" evidence="1">
    <location>
        <begin position="254"/>
        <end position="282"/>
    </location>
</feature>
<dbReference type="InterPro" id="IPR040976">
    <property type="entry name" value="Pkinase_fungal"/>
</dbReference>
<comment type="caution">
    <text evidence="3">The sequence shown here is derived from an EMBL/GenBank/DDBJ whole genome shotgun (WGS) entry which is preliminary data.</text>
</comment>
<dbReference type="PANTHER" id="PTHR38248">
    <property type="entry name" value="FUNK1 6"/>
    <property type="match status" value="1"/>
</dbReference>
<reference evidence="3" key="1">
    <citation type="journal article" date="2020" name="Nat. Commun.">
        <title>Large-scale genome sequencing of mycorrhizal fungi provides insights into the early evolution of symbiotic traits.</title>
        <authorList>
            <person name="Miyauchi S."/>
            <person name="Kiss E."/>
            <person name="Kuo A."/>
            <person name="Drula E."/>
            <person name="Kohler A."/>
            <person name="Sanchez-Garcia M."/>
            <person name="Morin E."/>
            <person name="Andreopoulos B."/>
            <person name="Barry K.W."/>
            <person name="Bonito G."/>
            <person name="Buee M."/>
            <person name="Carver A."/>
            <person name="Chen C."/>
            <person name="Cichocki N."/>
            <person name="Clum A."/>
            <person name="Culley D."/>
            <person name="Crous P.W."/>
            <person name="Fauchery L."/>
            <person name="Girlanda M."/>
            <person name="Hayes R.D."/>
            <person name="Keri Z."/>
            <person name="LaButti K."/>
            <person name="Lipzen A."/>
            <person name="Lombard V."/>
            <person name="Magnuson J."/>
            <person name="Maillard F."/>
            <person name="Murat C."/>
            <person name="Nolan M."/>
            <person name="Ohm R.A."/>
            <person name="Pangilinan J."/>
            <person name="Pereira M.F."/>
            <person name="Perotto S."/>
            <person name="Peter M."/>
            <person name="Pfister S."/>
            <person name="Riley R."/>
            <person name="Sitrit Y."/>
            <person name="Stielow J.B."/>
            <person name="Szollosi G."/>
            <person name="Zifcakova L."/>
            <person name="Stursova M."/>
            <person name="Spatafora J.W."/>
            <person name="Tedersoo L."/>
            <person name="Vaario L.M."/>
            <person name="Yamada A."/>
            <person name="Yan M."/>
            <person name="Wang P."/>
            <person name="Xu J."/>
            <person name="Bruns T."/>
            <person name="Baldrian P."/>
            <person name="Vilgalys R."/>
            <person name="Dunand C."/>
            <person name="Henrissat B."/>
            <person name="Grigoriev I.V."/>
            <person name="Hibbett D."/>
            <person name="Nagy L.G."/>
            <person name="Martin F.M."/>
        </authorList>
    </citation>
    <scope>NUCLEOTIDE SEQUENCE</scope>
    <source>
        <strain evidence="3">UP504</strain>
    </source>
</reference>
<dbReference type="PANTHER" id="PTHR38248:SF2">
    <property type="entry name" value="FUNK1 11"/>
    <property type="match status" value="1"/>
</dbReference>
<dbReference type="Proteomes" id="UP000886523">
    <property type="component" value="Unassembled WGS sequence"/>
</dbReference>
<dbReference type="EMBL" id="MU128910">
    <property type="protein sequence ID" value="KAF9520925.1"/>
    <property type="molecule type" value="Genomic_DNA"/>
</dbReference>
<dbReference type="OrthoDB" id="3271139at2759"/>
<evidence type="ECO:0000313" key="3">
    <source>
        <dbReference type="EMBL" id="KAF9520925.1"/>
    </source>
</evidence>
<keyword evidence="4" id="KW-1185">Reference proteome</keyword>
<proteinExistence type="predicted"/>
<gene>
    <name evidence="3" type="ORF">BS47DRAFT_1481235</name>
</gene>
<evidence type="ECO:0000313" key="4">
    <source>
        <dbReference type="Proteomes" id="UP000886523"/>
    </source>
</evidence>
<dbReference type="AlphaFoldDB" id="A0A9P6BBA7"/>
<sequence length="531" mass="60581">MATFIYRPQRSLFNTSSKSRPDLPHSADIVFPLKKADNDVNKYDDMWKVVWSMHQIMRSDPFHRFALGITIENTTLRFRISHRAYLVASTPIDINSKPVDLVRIFLGIALSPADRLGYDPTMARVESGDGDGKYCYDITVHDRSGKERIFRTKDEISTYGADADVDPEGKRLYALKDTWVNADRTREGDTLKILRERLIERKEIDGLNHLLTEVASGDVDVRNRADNTGASIQNGRLFTVDSIVKTCSGSDGVGRIEEMPARGSKQSASSVDNVPNIDPPPAEGGLRIGQVLEEHRVHYRIVFEEIGTPIHQLRTFSEIFVALRDAVFARGLLVDLEYAKDVPIKSRPYEFRTGTRDFMALEVRESTYLFGRDAEMEPEEFRELPPFQHNCLHDVESIWWIALWTSYVFAPTVPSQSDVAHFYRIFPPLHVQAPRITLGPSILQSGAVLKMRPEQNRPVFDAIWRWRFHLLNAYKNLEQNRVDVGQLDESTFEYVHDEALHHLNALLATLGKDDLGTSQLVHMRFFKPGRG</sequence>
<dbReference type="Pfam" id="PF17667">
    <property type="entry name" value="Pkinase_fungal"/>
    <property type="match status" value="2"/>
</dbReference>
<accession>A0A9P6BBA7</accession>
<evidence type="ECO:0000259" key="2">
    <source>
        <dbReference type="Pfam" id="PF17667"/>
    </source>
</evidence>
<feature type="compositionally biased region" description="Polar residues" evidence="1">
    <location>
        <begin position="264"/>
        <end position="273"/>
    </location>
</feature>
<evidence type="ECO:0000256" key="1">
    <source>
        <dbReference type="SAM" id="MobiDB-lite"/>
    </source>
</evidence>
<feature type="domain" description="Fungal-type protein kinase" evidence="2">
    <location>
        <begin position="28"/>
        <end position="328"/>
    </location>
</feature>